<keyword evidence="2" id="KW-1185">Reference proteome</keyword>
<sequence>MEPAPRRSASGGGTCHTCSRGLDTAAFSIFLTSASERSFNGGNEKLKRRVVNFLVQVSAQSEPFGIHCMVDI</sequence>
<dbReference type="Proteomes" id="UP001234297">
    <property type="component" value="Chromosome 1"/>
</dbReference>
<dbReference type="EMBL" id="CM056809">
    <property type="protein sequence ID" value="KAJ8648588.1"/>
    <property type="molecule type" value="Genomic_DNA"/>
</dbReference>
<reference evidence="1 2" key="1">
    <citation type="journal article" date="2022" name="Hortic Res">
        <title>A haplotype resolved chromosomal level avocado genome allows analysis of novel avocado genes.</title>
        <authorList>
            <person name="Nath O."/>
            <person name="Fletcher S.J."/>
            <person name="Hayward A."/>
            <person name="Shaw L.M."/>
            <person name="Masouleh A.K."/>
            <person name="Furtado A."/>
            <person name="Henry R.J."/>
            <person name="Mitter N."/>
        </authorList>
    </citation>
    <scope>NUCLEOTIDE SEQUENCE [LARGE SCALE GENOMIC DNA]</scope>
    <source>
        <strain evidence="2">cv. Hass</strain>
    </source>
</reference>
<protein>
    <submittedName>
        <fullName evidence="1">Uncharacterized protein</fullName>
    </submittedName>
</protein>
<comment type="caution">
    <text evidence="1">The sequence shown here is derived from an EMBL/GenBank/DDBJ whole genome shotgun (WGS) entry which is preliminary data.</text>
</comment>
<accession>A0ACC2MSV4</accession>
<name>A0ACC2MSV4_PERAE</name>
<organism evidence="1 2">
    <name type="scientific">Persea americana</name>
    <name type="common">Avocado</name>
    <dbReference type="NCBI Taxonomy" id="3435"/>
    <lineage>
        <taxon>Eukaryota</taxon>
        <taxon>Viridiplantae</taxon>
        <taxon>Streptophyta</taxon>
        <taxon>Embryophyta</taxon>
        <taxon>Tracheophyta</taxon>
        <taxon>Spermatophyta</taxon>
        <taxon>Magnoliopsida</taxon>
        <taxon>Magnoliidae</taxon>
        <taxon>Laurales</taxon>
        <taxon>Lauraceae</taxon>
        <taxon>Persea</taxon>
    </lineage>
</organism>
<proteinExistence type="predicted"/>
<evidence type="ECO:0000313" key="1">
    <source>
        <dbReference type="EMBL" id="KAJ8648588.1"/>
    </source>
</evidence>
<gene>
    <name evidence="1" type="ORF">MRB53_001611</name>
</gene>
<evidence type="ECO:0000313" key="2">
    <source>
        <dbReference type="Proteomes" id="UP001234297"/>
    </source>
</evidence>